<dbReference type="SMART" id="SM00226">
    <property type="entry name" value="LMWPc"/>
    <property type="match status" value="1"/>
</dbReference>
<dbReference type="GO" id="GO:0046685">
    <property type="term" value="P:response to arsenic-containing substance"/>
    <property type="evidence" value="ECO:0007669"/>
    <property type="project" value="UniProtKB-KW"/>
</dbReference>
<evidence type="ECO:0000259" key="2">
    <source>
        <dbReference type="SMART" id="SM00226"/>
    </source>
</evidence>
<evidence type="ECO:0000313" key="4">
    <source>
        <dbReference type="Proteomes" id="UP000182258"/>
    </source>
</evidence>
<reference evidence="3 4" key="1">
    <citation type="submission" date="2016-10" db="EMBL/GenBank/DDBJ databases">
        <authorList>
            <person name="de Groot N.N."/>
        </authorList>
    </citation>
    <scope>NUCLEOTIDE SEQUENCE [LARGE SCALE GENOMIC DNA]</scope>
    <source>
        <strain evidence="3 4">CGMCC 1.10210</strain>
    </source>
</reference>
<dbReference type="Gene3D" id="3.40.50.2300">
    <property type="match status" value="1"/>
</dbReference>
<keyword evidence="1" id="KW-0059">Arsenical resistance</keyword>
<dbReference type="NCBIfam" id="NF002769">
    <property type="entry name" value="PRK02853.1"/>
    <property type="match status" value="1"/>
</dbReference>
<evidence type="ECO:0000256" key="1">
    <source>
        <dbReference type="ARBA" id="ARBA00022849"/>
    </source>
</evidence>
<proteinExistence type="predicted"/>
<dbReference type="InterPro" id="IPR008321">
    <property type="entry name" value="UCP032146"/>
</dbReference>
<feature type="domain" description="Phosphotyrosine protein phosphatase I" evidence="2">
    <location>
        <begin position="176"/>
        <end position="310"/>
    </location>
</feature>
<organism evidence="3 4">
    <name type="scientific">Devosia psychrophila</name>
    <dbReference type="NCBI Taxonomy" id="728005"/>
    <lineage>
        <taxon>Bacteria</taxon>
        <taxon>Pseudomonadati</taxon>
        <taxon>Pseudomonadota</taxon>
        <taxon>Alphaproteobacteria</taxon>
        <taxon>Hyphomicrobiales</taxon>
        <taxon>Devosiaceae</taxon>
        <taxon>Devosia</taxon>
    </lineage>
</organism>
<dbReference type="InterPro" id="IPR023485">
    <property type="entry name" value="Ptyr_pPase"/>
</dbReference>
<dbReference type="Pfam" id="PF01451">
    <property type="entry name" value="LMWPc"/>
    <property type="match status" value="1"/>
</dbReference>
<name>A0A1I1HUH4_9HYPH</name>
<dbReference type="PANTHER" id="PTHR43428">
    <property type="entry name" value="ARSENATE REDUCTASE"/>
    <property type="match status" value="1"/>
</dbReference>
<sequence>MESQAKPTDTDRLVTVTLDPNTITSIDPDVVHEWRIAIYDLLEDNRFRPARVTAKGPFALHMSIVGNSIVLDVRHPETFQPIAAHYLSLTPFRRLIRDYFRIRDAYYEAIRSAQPFQIETVDMARRGLHNDAAELLHTRLTNKIIIDLNTARRLFTLICAVQPYASRIDESKSELPTVLFVCSMNSVRSPIAAALARQSFPGRIIARSVGVNGGKADQFVHEVMEEIGIDMSVHTPHILDELVANRFDLVITLSDDALDAVSRKGLEAGVIESWQVPDPSLVEGNRELVLGAYRDLRDSLRKRVRDRLEPLVSRTLPAKVDTSFMVRNGDQQ</sequence>
<dbReference type="Proteomes" id="UP000182258">
    <property type="component" value="Unassembled WGS sequence"/>
</dbReference>
<dbReference type="AlphaFoldDB" id="A0A1I1HUH4"/>
<dbReference type="InterPro" id="IPR036196">
    <property type="entry name" value="Ptyr_pPase_sf"/>
</dbReference>
<evidence type="ECO:0000313" key="3">
    <source>
        <dbReference type="EMBL" id="SFC24630.1"/>
    </source>
</evidence>
<protein>
    <submittedName>
        <fullName evidence="3">Uncharacterized protein, UPF0262 family</fullName>
    </submittedName>
</protein>
<dbReference type="SUPFAM" id="SSF52788">
    <property type="entry name" value="Phosphotyrosine protein phosphatases I"/>
    <property type="match status" value="1"/>
</dbReference>
<dbReference type="EMBL" id="FOMB01000003">
    <property type="protein sequence ID" value="SFC24630.1"/>
    <property type="molecule type" value="Genomic_DNA"/>
</dbReference>
<dbReference type="PANTHER" id="PTHR43428:SF1">
    <property type="entry name" value="ARSENATE REDUCTASE"/>
    <property type="match status" value="1"/>
</dbReference>
<dbReference type="Pfam" id="PF06793">
    <property type="entry name" value="UPF0262"/>
    <property type="match status" value="1"/>
</dbReference>
<gene>
    <name evidence="3" type="ORF">SAMN04488059_103138</name>
</gene>
<accession>A0A1I1HUH4</accession>
<dbReference type="STRING" id="728005.SAMN04488059_103138"/>